<dbReference type="InterPro" id="IPR002829">
    <property type="entry name" value="DUF116"/>
</dbReference>
<evidence type="ECO:0000313" key="2">
    <source>
        <dbReference type="Proteomes" id="UP001144471"/>
    </source>
</evidence>
<reference evidence="1" key="1">
    <citation type="submission" date="2022-12" db="EMBL/GenBank/DDBJ databases">
        <title>Reference genome sequencing for broad-spectrum identification of bacterial and archaeal isolates by mass spectrometry.</title>
        <authorList>
            <person name="Sekiguchi Y."/>
            <person name="Tourlousse D.M."/>
        </authorList>
    </citation>
    <scope>NUCLEOTIDE SEQUENCE</scope>
    <source>
        <strain evidence="1">10succ1</strain>
    </source>
</reference>
<protein>
    <submittedName>
        <fullName evidence="1">Nucleotide-binding protein</fullName>
    </submittedName>
</protein>
<proteinExistence type="predicted"/>
<dbReference type="PIRSF" id="PIRSF006594">
    <property type="entry name" value="UCP006594"/>
    <property type="match status" value="1"/>
</dbReference>
<evidence type="ECO:0000313" key="1">
    <source>
        <dbReference type="EMBL" id="GLI55874.1"/>
    </source>
</evidence>
<dbReference type="Pfam" id="PF01976">
    <property type="entry name" value="DUF116"/>
    <property type="match status" value="1"/>
</dbReference>
<dbReference type="EMBL" id="BSDY01000005">
    <property type="protein sequence ID" value="GLI55874.1"/>
    <property type="molecule type" value="Genomic_DNA"/>
</dbReference>
<dbReference type="PANTHER" id="PTHR43801:SF1">
    <property type="entry name" value="POLYPRENYL SYNTHETASE"/>
    <property type="match status" value="1"/>
</dbReference>
<dbReference type="AlphaFoldDB" id="A0A9W6GL59"/>
<sequence length="177" mass="20154">MVKNLLVKTVYSLGYFSYLIGRRISKSKDNMNISHKLVHYNNEFVLRGIKDKRVEKVAILLPHCIQNYNCPHKVTSEIENCKKCGICKIGDLLELKERYNIVVKVATGGTLARKFISEEKPSLVIAVACERDLISGIYDALPVRVYGVFNRRPNGPCIDTDVSIEEIKKVLSIIWKK</sequence>
<name>A0A9W6GL59_9FUSO</name>
<comment type="caution">
    <text evidence="1">The sequence shown here is derived from an EMBL/GenBank/DDBJ whole genome shotgun (WGS) entry which is preliminary data.</text>
</comment>
<accession>A0A9W6GL59</accession>
<gene>
    <name evidence="1" type="ORF">PM10SUCC1_13880</name>
</gene>
<dbReference type="PANTHER" id="PTHR43801">
    <property type="entry name" value="NUCLEOTIDE-BINDING PROTEIN-RELATED"/>
    <property type="match status" value="1"/>
</dbReference>
<organism evidence="1 2">
    <name type="scientific">Propionigenium maris DSM 9537</name>
    <dbReference type="NCBI Taxonomy" id="1123000"/>
    <lineage>
        <taxon>Bacteria</taxon>
        <taxon>Fusobacteriati</taxon>
        <taxon>Fusobacteriota</taxon>
        <taxon>Fusobacteriia</taxon>
        <taxon>Fusobacteriales</taxon>
        <taxon>Fusobacteriaceae</taxon>
        <taxon>Propionigenium</taxon>
    </lineage>
</organism>
<keyword evidence="2" id="KW-1185">Reference proteome</keyword>
<dbReference type="Proteomes" id="UP001144471">
    <property type="component" value="Unassembled WGS sequence"/>
</dbReference>